<dbReference type="InterPro" id="IPR029062">
    <property type="entry name" value="Class_I_gatase-like"/>
</dbReference>
<dbReference type="GO" id="GO:0008236">
    <property type="term" value="F:serine-type peptidase activity"/>
    <property type="evidence" value="ECO:0007669"/>
    <property type="project" value="UniProtKB-KW"/>
</dbReference>
<dbReference type="SUPFAM" id="SSF52317">
    <property type="entry name" value="Class I glutamine amidotransferase-like"/>
    <property type="match status" value="1"/>
</dbReference>
<evidence type="ECO:0000256" key="4">
    <source>
        <dbReference type="ARBA" id="ARBA00022825"/>
    </source>
</evidence>
<dbReference type="Gene3D" id="3.40.50.880">
    <property type="match status" value="1"/>
</dbReference>
<accession>A0A7Y9DKX4</accession>
<keyword evidence="2" id="KW-0645">Protease</keyword>
<protein>
    <submittedName>
        <fullName evidence="5">Dipeptidase E</fullName>
        <ecNumber evidence="5">3.4.13.21</ecNumber>
    </submittedName>
</protein>
<dbReference type="InterPro" id="IPR005320">
    <property type="entry name" value="Peptidase_S51"/>
</dbReference>
<dbReference type="RefSeq" id="WP_179751514.1">
    <property type="nucleotide sequence ID" value="NZ_JACCBB010000001.1"/>
</dbReference>
<dbReference type="Pfam" id="PF03575">
    <property type="entry name" value="Peptidase_S51"/>
    <property type="match status" value="1"/>
</dbReference>
<keyword evidence="5" id="KW-0224">Dipeptidase</keyword>
<dbReference type="EC" id="3.4.13.21" evidence="5"/>
<keyword evidence="3 5" id="KW-0378">Hydrolase</keyword>
<evidence type="ECO:0000256" key="3">
    <source>
        <dbReference type="ARBA" id="ARBA00022801"/>
    </source>
</evidence>
<reference evidence="5 6" key="1">
    <citation type="submission" date="2020-07" db="EMBL/GenBank/DDBJ databases">
        <title>Sequencing the genomes of 1000 actinobacteria strains.</title>
        <authorList>
            <person name="Klenk H.-P."/>
        </authorList>
    </citation>
    <scope>NUCLEOTIDE SEQUENCE [LARGE SCALE GENOMIC DNA]</scope>
    <source>
        <strain evidence="5 6">DSM 7487</strain>
    </source>
</reference>
<proteinExistence type="inferred from homology"/>
<sequence>MAGIHLGGGGSEDDEAALWNEVFTPGQRVSLWPFAVPPGPARDRTVRWFTGALRPRGRFTVDAWGVDGSDRSDRDTDRSAERLRRSDVVAVPGGNTFDLLHHLQRHDLLGALGAFLDGGGRVYGGSAGAVLLGADTAVAATQDADRVGVRDTRGLDRLAGAVVRPHHDPAQDAELQRWATTRRQVVLALPERSGVVVEGTAARNVGPGTVHVFGPAGRRARPAGATWDLREP</sequence>
<evidence type="ECO:0000313" key="6">
    <source>
        <dbReference type="Proteomes" id="UP000521922"/>
    </source>
</evidence>
<dbReference type="GO" id="GO:0006508">
    <property type="term" value="P:proteolysis"/>
    <property type="evidence" value="ECO:0007669"/>
    <property type="project" value="UniProtKB-KW"/>
</dbReference>
<gene>
    <name evidence="5" type="ORF">BJ968_002038</name>
</gene>
<evidence type="ECO:0000313" key="5">
    <source>
        <dbReference type="EMBL" id="NYD22498.1"/>
    </source>
</evidence>
<keyword evidence="4" id="KW-0720">Serine protease</keyword>
<organism evidence="5 6">
    <name type="scientific">Kineococcus aurantiacus</name>
    <dbReference type="NCBI Taxonomy" id="37633"/>
    <lineage>
        <taxon>Bacteria</taxon>
        <taxon>Bacillati</taxon>
        <taxon>Actinomycetota</taxon>
        <taxon>Actinomycetes</taxon>
        <taxon>Kineosporiales</taxon>
        <taxon>Kineosporiaceae</taxon>
        <taxon>Kineococcus</taxon>
    </lineage>
</organism>
<dbReference type="AlphaFoldDB" id="A0A7Y9DKX4"/>
<comment type="similarity">
    <text evidence="1">Belongs to the peptidase S51 family.</text>
</comment>
<comment type="caution">
    <text evidence="5">The sequence shown here is derived from an EMBL/GenBank/DDBJ whole genome shotgun (WGS) entry which is preliminary data.</text>
</comment>
<name>A0A7Y9DKX4_9ACTN</name>
<keyword evidence="6" id="KW-1185">Reference proteome</keyword>
<dbReference type="Proteomes" id="UP000521922">
    <property type="component" value="Unassembled WGS sequence"/>
</dbReference>
<dbReference type="EMBL" id="JACCBB010000001">
    <property type="protein sequence ID" value="NYD22498.1"/>
    <property type="molecule type" value="Genomic_DNA"/>
</dbReference>
<evidence type="ECO:0000256" key="2">
    <source>
        <dbReference type="ARBA" id="ARBA00022670"/>
    </source>
</evidence>
<dbReference type="GO" id="GO:0016805">
    <property type="term" value="F:dipeptidase activity"/>
    <property type="evidence" value="ECO:0007669"/>
    <property type="project" value="UniProtKB-KW"/>
</dbReference>
<evidence type="ECO:0000256" key="1">
    <source>
        <dbReference type="ARBA" id="ARBA00006534"/>
    </source>
</evidence>